<dbReference type="GO" id="GO:0020037">
    <property type="term" value="F:heme binding"/>
    <property type="evidence" value="ECO:0007669"/>
    <property type="project" value="InterPro"/>
</dbReference>
<evidence type="ECO:0000256" key="3">
    <source>
        <dbReference type="ARBA" id="ARBA00023002"/>
    </source>
</evidence>
<evidence type="ECO:0000313" key="9">
    <source>
        <dbReference type="Proteomes" id="UP000188318"/>
    </source>
</evidence>
<gene>
    <name evidence="8" type="ORF">ASPCADRAFT_132879</name>
</gene>
<keyword evidence="3 6" id="KW-0560">Oxidoreductase</keyword>
<dbReference type="OrthoDB" id="1103324at2759"/>
<accession>A0A1R3RFB1</accession>
<dbReference type="CDD" id="cd11065">
    <property type="entry name" value="CYP64-like"/>
    <property type="match status" value="1"/>
</dbReference>
<keyword evidence="6" id="KW-0503">Monooxygenase</keyword>
<dbReference type="VEuPathDB" id="FungiDB:ASPCADRAFT_132879"/>
<comment type="similarity">
    <text evidence="1 6">Belongs to the cytochrome P450 family.</text>
</comment>
<evidence type="ECO:0008006" key="10">
    <source>
        <dbReference type="Google" id="ProtNLM"/>
    </source>
</evidence>
<name>A0A1R3RFB1_ASPC5</name>
<dbReference type="STRING" id="602072.A0A1R3RFB1"/>
<evidence type="ECO:0000256" key="7">
    <source>
        <dbReference type="SAM" id="Phobius"/>
    </source>
</evidence>
<dbReference type="GO" id="GO:0004497">
    <property type="term" value="F:monooxygenase activity"/>
    <property type="evidence" value="ECO:0007669"/>
    <property type="project" value="UniProtKB-KW"/>
</dbReference>
<evidence type="ECO:0000256" key="2">
    <source>
        <dbReference type="ARBA" id="ARBA00022723"/>
    </source>
</evidence>
<proteinExistence type="inferred from homology"/>
<dbReference type="InterPro" id="IPR050364">
    <property type="entry name" value="Cytochrome_P450_fung"/>
</dbReference>
<keyword evidence="7" id="KW-0472">Membrane</keyword>
<dbReference type="GO" id="GO:0016705">
    <property type="term" value="F:oxidoreductase activity, acting on paired donors, with incorporation or reduction of molecular oxygen"/>
    <property type="evidence" value="ECO:0007669"/>
    <property type="project" value="InterPro"/>
</dbReference>
<evidence type="ECO:0000256" key="5">
    <source>
        <dbReference type="PIRSR" id="PIRSR602401-1"/>
    </source>
</evidence>
<feature type="transmembrane region" description="Helical" evidence="7">
    <location>
        <begin position="6"/>
        <end position="29"/>
    </location>
</feature>
<evidence type="ECO:0000256" key="4">
    <source>
        <dbReference type="ARBA" id="ARBA00023004"/>
    </source>
</evidence>
<keyword evidence="5 6" id="KW-0349">Heme</keyword>
<evidence type="ECO:0000256" key="1">
    <source>
        <dbReference type="ARBA" id="ARBA00010617"/>
    </source>
</evidence>
<dbReference type="PRINTS" id="PR00463">
    <property type="entry name" value="EP450I"/>
</dbReference>
<organism evidence="8 9">
    <name type="scientific">Aspergillus carbonarius (strain ITEM 5010)</name>
    <dbReference type="NCBI Taxonomy" id="602072"/>
    <lineage>
        <taxon>Eukaryota</taxon>
        <taxon>Fungi</taxon>
        <taxon>Dikarya</taxon>
        <taxon>Ascomycota</taxon>
        <taxon>Pezizomycotina</taxon>
        <taxon>Eurotiomycetes</taxon>
        <taxon>Eurotiomycetidae</taxon>
        <taxon>Eurotiales</taxon>
        <taxon>Aspergillaceae</taxon>
        <taxon>Aspergillus</taxon>
        <taxon>Aspergillus subgen. Circumdati</taxon>
    </lineage>
</organism>
<keyword evidence="7" id="KW-0812">Transmembrane</keyword>
<dbReference type="OMA" id="ICGITMS"/>
<dbReference type="AlphaFoldDB" id="A0A1R3RFB1"/>
<keyword evidence="4 5" id="KW-0408">Iron</keyword>
<dbReference type="Gene3D" id="1.10.630.10">
    <property type="entry name" value="Cytochrome P450"/>
    <property type="match status" value="1"/>
</dbReference>
<feature type="binding site" description="axial binding residue" evidence="5">
    <location>
        <position position="453"/>
    </location>
    <ligand>
        <name>heme</name>
        <dbReference type="ChEBI" id="CHEBI:30413"/>
    </ligand>
    <ligandPart>
        <name>Fe</name>
        <dbReference type="ChEBI" id="CHEBI:18248"/>
    </ligandPart>
</feature>
<evidence type="ECO:0000313" key="8">
    <source>
        <dbReference type="EMBL" id="OOF93176.1"/>
    </source>
</evidence>
<reference evidence="9" key="1">
    <citation type="journal article" date="2017" name="Genome Biol.">
        <title>Comparative genomics reveals high biological diversity and specific adaptations in the industrially and medically important fungal genus Aspergillus.</title>
        <authorList>
            <person name="de Vries R.P."/>
            <person name="Riley R."/>
            <person name="Wiebenga A."/>
            <person name="Aguilar-Osorio G."/>
            <person name="Amillis S."/>
            <person name="Uchima C.A."/>
            <person name="Anderluh G."/>
            <person name="Asadollahi M."/>
            <person name="Askin M."/>
            <person name="Barry K."/>
            <person name="Battaglia E."/>
            <person name="Bayram O."/>
            <person name="Benocci T."/>
            <person name="Braus-Stromeyer S.A."/>
            <person name="Caldana C."/>
            <person name="Canovas D."/>
            <person name="Cerqueira G.C."/>
            <person name="Chen F."/>
            <person name="Chen W."/>
            <person name="Choi C."/>
            <person name="Clum A."/>
            <person name="Dos Santos R.A."/>
            <person name="Damasio A.R."/>
            <person name="Diallinas G."/>
            <person name="Emri T."/>
            <person name="Fekete E."/>
            <person name="Flipphi M."/>
            <person name="Freyberg S."/>
            <person name="Gallo A."/>
            <person name="Gournas C."/>
            <person name="Habgood R."/>
            <person name="Hainaut M."/>
            <person name="Harispe M.L."/>
            <person name="Henrissat B."/>
            <person name="Hilden K.S."/>
            <person name="Hope R."/>
            <person name="Hossain A."/>
            <person name="Karabika E."/>
            <person name="Karaffa L."/>
            <person name="Karanyi Z."/>
            <person name="Krasevec N."/>
            <person name="Kuo A."/>
            <person name="Kusch H."/>
            <person name="LaButti K."/>
            <person name="Lagendijk E.L."/>
            <person name="Lapidus A."/>
            <person name="Levasseur A."/>
            <person name="Lindquist E."/>
            <person name="Lipzen A."/>
            <person name="Logrieco A.F."/>
            <person name="MacCabe A."/>
            <person name="Maekelae M.R."/>
            <person name="Malavazi I."/>
            <person name="Melin P."/>
            <person name="Meyer V."/>
            <person name="Mielnichuk N."/>
            <person name="Miskei M."/>
            <person name="Molnar A.P."/>
            <person name="Mule G."/>
            <person name="Ngan C.Y."/>
            <person name="Orejas M."/>
            <person name="Orosz E."/>
            <person name="Ouedraogo J.P."/>
            <person name="Overkamp K.M."/>
            <person name="Park H.-S."/>
            <person name="Perrone G."/>
            <person name="Piumi F."/>
            <person name="Punt P.J."/>
            <person name="Ram A.F."/>
            <person name="Ramon A."/>
            <person name="Rauscher S."/>
            <person name="Record E."/>
            <person name="Riano-Pachon D.M."/>
            <person name="Robert V."/>
            <person name="Roehrig J."/>
            <person name="Ruller R."/>
            <person name="Salamov A."/>
            <person name="Salih N.S."/>
            <person name="Samson R.A."/>
            <person name="Sandor E."/>
            <person name="Sanguinetti M."/>
            <person name="Schuetze T."/>
            <person name="Sepcic K."/>
            <person name="Shelest E."/>
            <person name="Sherlock G."/>
            <person name="Sophianopoulou V."/>
            <person name="Squina F.M."/>
            <person name="Sun H."/>
            <person name="Susca A."/>
            <person name="Todd R.B."/>
            <person name="Tsang A."/>
            <person name="Unkles S.E."/>
            <person name="van de Wiele N."/>
            <person name="van Rossen-Uffink D."/>
            <person name="Oliveira J.V."/>
            <person name="Vesth T.C."/>
            <person name="Visser J."/>
            <person name="Yu J.-H."/>
            <person name="Zhou M."/>
            <person name="Andersen M.R."/>
            <person name="Archer D.B."/>
            <person name="Baker S.E."/>
            <person name="Benoit I."/>
            <person name="Brakhage A.A."/>
            <person name="Braus G.H."/>
            <person name="Fischer R."/>
            <person name="Frisvad J.C."/>
            <person name="Goldman G.H."/>
            <person name="Houbraken J."/>
            <person name="Oakley B."/>
            <person name="Pocsi I."/>
            <person name="Scazzocchio C."/>
            <person name="Seiboth B."/>
            <person name="vanKuyk P.A."/>
            <person name="Wortman J."/>
            <person name="Dyer P.S."/>
            <person name="Grigoriev I.V."/>
        </authorList>
    </citation>
    <scope>NUCLEOTIDE SEQUENCE [LARGE SCALE GENOMIC DNA]</scope>
    <source>
        <strain evidence="9">ITEM 5010</strain>
    </source>
</reference>
<keyword evidence="7" id="KW-1133">Transmembrane helix</keyword>
<evidence type="ECO:0000256" key="6">
    <source>
        <dbReference type="RuleBase" id="RU000461"/>
    </source>
</evidence>
<dbReference type="Proteomes" id="UP000188318">
    <property type="component" value="Unassembled WGS sequence"/>
</dbReference>
<dbReference type="EMBL" id="KV907505">
    <property type="protein sequence ID" value="OOF93176.1"/>
    <property type="molecule type" value="Genomic_DNA"/>
</dbReference>
<dbReference type="PANTHER" id="PTHR46300">
    <property type="entry name" value="P450, PUTATIVE (EUROFUNG)-RELATED-RELATED"/>
    <property type="match status" value="1"/>
</dbReference>
<dbReference type="InterPro" id="IPR017972">
    <property type="entry name" value="Cyt_P450_CS"/>
</dbReference>
<sequence>MEWSVLYAGLSPSVWAITAVLGLVIYALLDRHCRDRSGNRIPQGPWGLPILGSFPFLTRYPELTLDYWARRYGALYSIWLGSQLFVIVSDPNIAKDLMITHGKDFSSRKESYVKSQTVFAGRGITTTPYNDRWRKHRRIANTWLNQYAVDSYSPVLDRESKSLIKALHDQSQAGSLPINPQPHAGRCILNGMTTISFGFRFNSINHPFVRRALKINREYMNCTAPMSNLVDFIPVLQFLPSSMYRRGKKLHHELVKTYGGLLHEIDQKMQQGAEVPDCLAKTILELREKEDLDNLDRVMLASAFMIGGVETTVAIMQWFCALIPAYPEIQINVQTELDRVVGRERLPTIEDQKNLPYCRAIIKEVERLYNPLWLGTPHSTSEDFVYRGQLIPKDTVVVLNTWTMHHDTARHYSPEEFKRECYLNDTLSSAESANVPDPMQRDHWIFGVGRRICPGMLVAERELYLNISRMLWAFNMHEIPEEPINLRKYDGLSGRSPAPFRIRLTPRDENVTKVLQGVEL</sequence>
<dbReference type="InterPro" id="IPR036396">
    <property type="entry name" value="Cyt_P450_sf"/>
</dbReference>
<dbReference type="GO" id="GO:0005506">
    <property type="term" value="F:iron ion binding"/>
    <property type="evidence" value="ECO:0007669"/>
    <property type="project" value="InterPro"/>
</dbReference>
<dbReference type="SUPFAM" id="SSF48264">
    <property type="entry name" value="Cytochrome P450"/>
    <property type="match status" value="1"/>
</dbReference>
<keyword evidence="2 5" id="KW-0479">Metal-binding</keyword>
<dbReference type="PRINTS" id="PR00385">
    <property type="entry name" value="P450"/>
</dbReference>
<keyword evidence="9" id="KW-1185">Reference proteome</keyword>
<dbReference type="InterPro" id="IPR002401">
    <property type="entry name" value="Cyt_P450_E_grp-I"/>
</dbReference>
<dbReference type="InterPro" id="IPR001128">
    <property type="entry name" value="Cyt_P450"/>
</dbReference>
<comment type="cofactor">
    <cofactor evidence="5">
        <name>heme</name>
        <dbReference type="ChEBI" id="CHEBI:30413"/>
    </cofactor>
</comment>
<dbReference type="PANTHER" id="PTHR46300:SF6">
    <property type="entry name" value="CYTOCHROME P450 2C30"/>
    <property type="match status" value="1"/>
</dbReference>
<dbReference type="Pfam" id="PF00067">
    <property type="entry name" value="p450"/>
    <property type="match status" value="1"/>
</dbReference>
<protein>
    <recommendedName>
        <fullName evidence="10">Cytochrome P450</fullName>
    </recommendedName>
</protein>
<dbReference type="PROSITE" id="PS00086">
    <property type="entry name" value="CYTOCHROME_P450"/>
    <property type="match status" value="1"/>
</dbReference>